<dbReference type="CDD" id="cd01335">
    <property type="entry name" value="Radical_SAM"/>
    <property type="match status" value="1"/>
</dbReference>
<sequence>MRANYEPINAKQVLNPVKSPSMPFDWSINPYRGCQHGCSFCYARSTHTFLGLDTDDTFQRHILFKQNAAAALESQLERMLRQKNGRSRIGKVAIGTATDPYQPLEKNEQLTRQCLEVLAAYHIPASITTRSPLVLRDVDLLRKIPGCTVNVSVNTLDKSVWRSFEPMSPAPEPRLDTVRRLREHGVDAGVFLAPMLPWITDGAEQLEPLVGRIAQSGATFVMGSVLRLNTAAVKSWFFHSLRLHYAPLVSRYAQLYAGSPSAPKPYREQVMERLDRLLQSNGLTAYKPLSGQHTSPSPDNAKNTEQRPVQLTFDI</sequence>
<gene>
    <name evidence="6" type="ORF">GNP93_12550</name>
</gene>
<evidence type="ECO:0000313" key="7">
    <source>
        <dbReference type="Proteomes" id="UP000450917"/>
    </source>
</evidence>
<dbReference type="InterPro" id="IPR058240">
    <property type="entry name" value="rSAM_sf"/>
</dbReference>
<evidence type="ECO:0000256" key="2">
    <source>
        <dbReference type="ARBA" id="ARBA00023004"/>
    </source>
</evidence>
<dbReference type="GO" id="GO:0046872">
    <property type="term" value="F:metal ion binding"/>
    <property type="evidence" value="ECO:0007669"/>
    <property type="project" value="UniProtKB-KW"/>
</dbReference>
<reference evidence="6 7" key="1">
    <citation type="submission" date="2019-11" db="EMBL/GenBank/DDBJ databases">
        <title>Draft genome sequences of five Paenibacillus species of dairy origin.</title>
        <authorList>
            <person name="Olajide A.M."/>
            <person name="Chen S."/>
            <person name="Lapointe G."/>
        </authorList>
    </citation>
    <scope>NUCLEOTIDE SEQUENCE [LARGE SCALE GENOMIC DNA]</scope>
    <source>
        <strain evidence="6 7">2CS3</strain>
    </source>
</reference>
<accession>A0A7X3CTX8</accession>
<feature type="domain" description="Radical SAM core" evidence="5">
    <location>
        <begin position="28"/>
        <end position="201"/>
    </location>
</feature>
<dbReference type="SUPFAM" id="SSF102114">
    <property type="entry name" value="Radical SAM enzymes"/>
    <property type="match status" value="1"/>
</dbReference>
<keyword evidence="2" id="KW-0408">Iron</keyword>
<dbReference type="GO" id="GO:0051536">
    <property type="term" value="F:iron-sulfur cluster binding"/>
    <property type="evidence" value="ECO:0007669"/>
    <property type="project" value="UniProtKB-KW"/>
</dbReference>
<dbReference type="EMBL" id="WNZX01000009">
    <property type="protein sequence ID" value="MUG71499.1"/>
    <property type="molecule type" value="Genomic_DNA"/>
</dbReference>
<evidence type="ECO:0000256" key="3">
    <source>
        <dbReference type="ARBA" id="ARBA00023014"/>
    </source>
</evidence>
<dbReference type="Pfam" id="PF04055">
    <property type="entry name" value="Radical_SAM"/>
    <property type="match status" value="1"/>
</dbReference>
<dbReference type="SFLD" id="SFLDG01084">
    <property type="entry name" value="Uncharacterised_Radical_SAM_Su"/>
    <property type="match status" value="1"/>
</dbReference>
<dbReference type="PANTHER" id="PTHR43432:SF3">
    <property type="entry name" value="SLR0285 PROTEIN"/>
    <property type="match status" value="1"/>
</dbReference>
<feature type="region of interest" description="Disordered" evidence="4">
    <location>
        <begin position="288"/>
        <end position="315"/>
    </location>
</feature>
<evidence type="ECO:0000256" key="4">
    <source>
        <dbReference type="SAM" id="MobiDB-lite"/>
    </source>
</evidence>
<evidence type="ECO:0000256" key="1">
    <source>
        <dbReference type="ARBA" id="ARBA00022723"/>
    </source>
</evidence>
<keyword evidence="7" id="KW-1185">Reference proteome</keyword>
<dbReference type="Proteomes" id="UP000450917">
    <property type="component" value="Unassembled WGS sequence"/>
</dbReference>
<comment type="caution">
    <text evidence="6">The sequence shown here is derived from an EMBL/GenBank/DDBJ whole genome shotgun (WGS) entry which is preliminary data.</text>
</comment>
<feature type="compositionally biased region" description="Polar residues" evidence="4">
    <location>
        <begin position="291"/>
        <end position="309"/>
    </location>
</feature>
<proteinExistence type="predicted"/>
<dbReference type="Gene3D" id="3.80.30.30">
    <property type="match status" value="1"/>
</dbReference>
<dbReference type="PANTHER" id="PTHR43432">
    <property type="entry name" value="SLR0285 PROTEIN"/>
    <property type="match status" value="1"/>
</dbReference>
<dbReference type="SFLD" id="SFLDS00029">
    <property type="entry name" value="Radical_SAM"/>
    <property type="match status" value="1"/>
</dbReference>
<dbReference type="AlphaFoldDB" id="A0A7X3CTX8"/>
<evidence type="ECO:0000313" key="6">
    <source>
        <dbReference type="EMBL" id="MUG71499.1"/>
    </source>
</evidence>
<name>A0A7X3CTX8_9BACL</name>
<dbReference type="RefSeq" id="WP_127606227.1">
    <property type="nucleotide sequence ID" value="NZ_WNZX01000009.1"/>
</dbReference>
<dbReference type="InterPro" id="IPR007197">
    <property type="entry name" value="rSAM"/>
</dbReference>
<keyword evidence="3" id="KW-0411">Iron-sulfur</keyword>
<dbReference type="GO" id="GO:0003824">
    <property type="term" value="F:catalytic activity"/>
    <property type="evidence" value="ECO:0007669"/>
    <property type="project" value="InterPro"/>
</dbReference>
<organism evidence="6 7">
    <name type="scientific">Paenibacillus validus</name>
    <dbReference type="NCBI Taxonomy" id="44253"/>
    <lineage>
        <taxon>Bacteria</taxon>
        <taxon>Bacillati</taxon>
        <taxon>Bacillota</taxon>
        <taxon>Bacilli</taxon>
        <taxon>Bacillales</taxon>
        <taxon>Paenibacillaceae</taxon>
        <taxon>Paenibacillus</taxon>
    </lineage>
</organism>
<evidence type="ECO:0000259" key="5">
    <source>
        <dbReference type="Pfam" id="PF04055"/>
    </source>
</evidence>
<dbReference type="InterPro" id="IPR040086">
    <property type="entry name" value="MJ0683-like"/>
</dbReference>
<keyword evidence="1" id="KW-0479">Metal-binding</keyword>
<protein>
    <submittedName>
        <fullName evidence="6">Radical SAM protein</fullName>
    </submittedName>
</protein>